<dbReference type="KEGG" id="noy:EXE57_17575"/>
<comment type="subcellular location">
    <subcellularLocation>
        <location evidence="1">Membrane</location>
        <topology evidence="1">Multi-pass membrane protein</topology>
    </subcellularLocation>
</comment>
<dbReference type="GO" id="GO:0030416">
    <property type="term" value="P:methylamine metabolic process"/>
    <property type="evidence" value="ECO:0007669"/>
    <property type="project" value="InterPro"/>
</dbReference>
<evidence type="ECO:0000313" key="7">
    <source>
        <dbReference type="EMBL" id="QBR93890.1"/>
    </source>
</evidence>
<keyword evidence="2 5" id="KW-0812">Transmembrane</keyword>
<proteinExistence type="predicted"/>
<dbReference type="AlphaFoldDB" id="A0A4P7GP56"/>
<accession>A0A4P7GP56</accession>
<feature type="transmembrane region" description="Helical" evidence="5">
    <location>
        <begin position="7"/>
        <end position="28"/>
    </location>
</feature>
<dbReference type="OrthoDB" id="5422529at2"/>
<evidence type="ECO:0000256" key="5">
    <source>
        <dbReference type="SAM" id="Phobius"/>
    </source>
</evidence>
<evidence type="ECO:0000256" key="1">
    <source>
        <dbReference type="ARBA" id="ARBA00004141"/>
    </source>
</evidence>
<keyword evidence="3 5" id="KW-1133">Transmembrane helix</keyword>
<evidence type="ECO:0000256" key="4">
    <source>
        <dbReference type="ARBA" id="ARBA00023136"/>
    </source>
</evidence>
<feature type="domain" description="Methylamine utilisation protein MauE" evidence="6">
    <location>
        <begin position="6"/>
        <end position="138"/>
    </location>
</feature>
<evidence type="ECO:0000259" key="6">
    <source>
        <dbReference type="Pfam" id="PF07291"/>
    </source>
</evidence>
<evidence type="ECO:0000256" key="3">
    <source>
        <dbReference type="ARBA" id="ARBA00022989"/>
    </source>
</evidence>
<organism evidence="7 8">
    <name type="scientific">Nocardioides euryhalodurans</name>
    <dbReference type="NCBI Taxonomy" id="2518370"/>
    <lineage>
        <taxon>Bacteria</taxon>
        <taxon>Bacillati</taxon>
        <taxon>Actinomycetota</taxon>
        <taxon>Actinomycetes</taxon>
        <taxon>Propionibacteriales</taxon>
        <taxon>Nocardioidaceae</taxon>
        <taxon>Nocardioides</taxon>
    </lineage>
</organism>
<dbReference type="InterPro" id="IPR009908">
    <property type="entry name" value="Methylamine_util_MauE"/>
</dbReference>
<feature type="transmembrane region" description="Helical" evidence="5">
    <location>
        <begin position="48"/>
        <end position="69"/>
    </location>
</feature>
<dbReference type="UniPathway" id="UPA00895"/>
<dbReference type="Proteomes" id="UP000294894">
    <property type="component" value="Chromosome"/>
</dbReference>
<keyword evidence="8" id="KW-1185">Reference proteome</keyword>
<name>A0A4P7GP56_9ACTN</name>
<evidence type="ECO:0000313" key="8">
    <source>
        <dbReference type="Proteomes" id="UP000294894"/>
    </source>
</evidence>
<dbReference type="Pfam" id="PF07291">
    <property type="entry name" value="MauE"/>
    <property type="match status" value="1"/>
</dbReference>
<feature type="transmembrane region" description="Helical" evidence="5">
    <location>
        <begin position="76"/>
        <end position="96"/>
    </location>
</feature>
<dbReference type="EMBL" id="CP038267">
    <property type="protein sequence ID" value="QBR93890.1"/>
    <property type="molecule type" value="Genomic_DNA"/>
</dbReference>
<gene>
    <name evidence="7" type="ORF">EXE57_17575</name>
</gene>
<reference evidence="7 8" key="1">
    <citation type="submission" date="2019-03" db="EMBL/GenBank/DDBJ databases">
        <title>Three New Species of Nocardioides, Nocardioides euryhalodurans sp. nov., Nocardioides seonyuensis sp. nov. and Nocardioides eburneoflavus sp. nov., Iolated from Soil.</title>
        <authorList>
            <person name="Roh S.G."/>
            <person name="Lee C."/>
            <person name="Kim M.-K."/>
            <person name="Kim S.B."/>
        </authorList>
    </citation>
    <scope>NUCLEOTIDE SEQUENCE [LARGE SCALE GENOMIC DNA]</scope>
    <source>
        <strain evidence="7 8">MMS17-SY117</strain>
    </source>
</reference>
<dbReference type="GO" id="GO:0016020">
    <property type="term" value="C:membrane"/>
    <property type="evidence" value="ECO:0007669"/>
    <property type="project" value="UniProtKB-SubCell"/>
</dbReference>
<sequence length="166" mass="17531">MCDVKDWFGLLARVVTGGVWIVAGALKLPDPAGSVRAVRAYELLPEAVVPTVGYLLPTLEIVIGVGLLLGLLTRGAALLSALLFLAFIVGIASAWARGLQIDCGCFGGGGPKANASDDYPWEIARDVGLLALSLWLVVRPSSRFSLDGLLFRPTTSEGIPDVEEVR</sequence>
<protein>
    <submittedName>
        <fullName evidence="7">DoxX family membrane protein</fullName>
    </submittedName>
</protein>
<keyword evidence="4 5" id="KW-0472">Membrane</keyword>
<evidence type="ECO:0000256" key="2">
    <source>
        <dbReference type="ARBA" id="ARBA00022692"/>
    </source>
</evidence>